<evidence type="ECO:0000313" key="5">
    <source>
        <dbReference type="EMBL" id="KAL1248875.1"/>
    </source>
</evidence>
<dbReference type="EMBL" id="JAYMGO010000024">
    <property type="protein sequence ID" value="KAL1248875.1"/>
    <property type="molecule type" value="Genomic_DNA"/>
</dbReference>
<dbReference type="SUPFAM" id="SSF56672">
    <property type="entry name" value="DNA/RNA polymerases"/>
    <property type="match status" value="1"/>
</dbReference>
<evidence type="ECO:0000259" key="2">
    <source>
        <dbReference type="PROSITE" id="PS50878"/>
    </source>
</evidence>
<dbReference type="Gene3D" id="1.10.340.70">
    <property type="match status" value="1"/>
</dbReference>
<feature type="domain" description="Reverse transcriptase" evidence="2">
    <location>
        <begin position="65"/>
        <end position="250"/>
    </location>
</feature>
<keyword evidence="6" id="KW-1185">Reference proteome</keyword>
<evidence type="ECO:0000259" key="4">
    <source>
        <dbReference type="PROSITE" id="PS50994"/>
    </source>
</evidence>
<feature type="domain" description="RNase H type-1" evidence="3">
    <location>
        <begin position="111"/>
        <end position="302"/>
    </location>
</feature>
<dbReference type="InterPro" id="IPR043502">
    <property type="entry name" value="DNA/RNA_pol_sf"/>
</dbReference>
<dbReference type="InterPro" id="IPR012337">
    <property type="entry name" value="RNaseH-like_sf"/>
</dbReference>
<dbReference type="InterPro" id="IPR041588">
    <property type="entry name" value="Integrase_H2C2"/>
</dbReference>
<evidence type="ECO:0000313" key="6">
    <source>
        <dbReference type="Proteomes" id="UP001558613"/>
    </source>
</evidence>
<dbReference type="PROSITE" id="PS50879">
    <property type="entry name" value="RNASE_H_1"/>
    <property type="match status" value="1"/>
</dbReference>
<dbReference type="Pfam" id="PF00078">
    <property type="entry name" value="RVT_1"/>
    <property type="match status" value="1"/>
</dbReference>
<gene>
    <name evidence="5" type="ORF">QQF64_022193</name>
</gene>
<dbReference type="Gene3D" id="3.10.10.10">
    <property type="entry name" value="HIV Type 1 Reverse Transcriptase, subunit A, domain 1"/>
    <property type="match status" value="1"/>
</dbReference>
<evidence type="ECO:0000259" key="3">
    <source>
        <dbReference type="PROSITE" id="PS50879"/>
    </source>
</evidence>
<dbReference type="InterPro" id="IPR002156">
    <property type="entry name" value="RNaseH_domain"/>
</dbReference>
<dbReference type="InterPro" id="IPR001584">
    <property type="entry name" value="Integrase_cat-core"/>
</dbReference>
<evidence type="ECO:0000256" key="1">
    <source>
        <dbReference type="ARBA" id="ARBA00039658"/>
    </source>
</evidence>
<dbReference type="SUPFAM" id="SSF53098">
    <property type="entry name" value="Ribonuclease H-like"/>
    <property type="match status" value="2"/>
</dbReference>
<dbReference type="Proteomes" id="UP001558613">
    <property type="component" value="Unassembled WGS sequence"/>
</dbReference>
<accession>A0ABR3L8Y5</accession>
<protein>
    <recommendedName>
        <fullName evidence="1">Gypsy retrotransposon integrase-like protein 1</fullName>
    </recommendedName>
</protein>
<sequence length="910" mass="102770">MSISNTDPVQLLINKHSNVWANHEHDCGLIDFEVCIEGEPPPPQKQYRIKPEAEAAVHEIVKQLEKRGVVRRCSSTTNSPCLPVPKPNGKWRLCIDYQRLNKVLPKATPIVANPSTILSQVSTNASWFTVLDIKNGFWSIKVKQEDQWKLAFTVNQLQYTWERMPQGLHNSPGIFHRAVADTLGPLLGTGEVVHYVDDILVATAGSLENHLQLVDIVLQTLDSRYVFGTVNDFMAQWQLRKFLTSAGTPVKHFNTITAIWQEIQARDAPISVVKVRAHISRNPDVHEQNNNIVDQLAKLAAVKGDNWQNSEPPIPAVSAIQVTPMDLKQYQKDLWVSEGELAPHLKQDQMVKVTEGIVLRDDKFVVPEALQKPIIKLYHDYSHVSAAKTLQLIQRQFWWQLAADTERWCHTCLVCATVNQGKVGRTNLCRPEPPKGPWEFLQLDFIGPLPSAKGGYRYCLVIIDKFSKWVEAIPTRNNTANTVARVLANQIIPIWGASIQIESDQGTHFTGQVMQSMCKMLNIKQRFHLPYRPQSSGIVERLNRVIKENITKQIAQHQNKWIDALPTVLTVLRATPSKATGISPFELMTGRVMKLPIDPEISPKDLGPLLLATQQTVLVQLQERLKVLHTQAALKQQQSDLMNDAQFNPMSETKFSEGDMVMVRVFVKQNAFSPRWHGPYEIKAVCNSCVAMTVRGKLKWTVTAIPWKQDARTVSGPTCIELGQRVTLTHTLGCRRWMLFKSLTHSGALNSFTYGDLNCPANHTFCLEVMEDFSMGQINILGRVPLDTNVSPWWEDTFYEQGTQALVDTMELVQNAITQTEYHLIQAQVEANLAKKTANILSSSSTRSAQDAYTWWDWVFRGCVIGSALIFVFTLLQCCYFRYLLHSLRASAHAAITLSPLQVPALQKLW</sequence>
<dbReference type="PROSITE" id="PS50994">
    <property type="entry name" value="INTEGRASE"/>
    <property type="match status" value="1"/>
</dbReference>
<reference evidence="5 6" key="1">
    <citation type="submission" date="2023-09" db="EMBL/GenBank/DDBJ databases">
        <authorList>
            <person name="Wang M."/>
        </authorList>
    </citation>
    <scope>NUCLEOTIDE SEQUENCE [LARGE SCALE GENOMIC DNA]</scope>
    <source>
        <strain evidence="5">GT-2023</strain>
        <tissue evidence="5">Liver</tissue>
    </source>
</reference>
<dbReference type="Pfam" id="PF00665">
    <property type="entry name" value="rve"/>
    <property type="match status" value="1"/>
</dbReference>
<dbReference type="Gene3D" id="2.30.30.850">
    <property type="match status" value="1"/>
</dbReference>
<dbReference type="PANTHER" id="PTHR37984:SF12">
    <property type="entry name" value="RIBONUCLEASE H"/>
    <property type="match status" value="1"/>
</dbReference>
<dbReference type="Gene3D" id="3.30.420.10">
    <property type="entry name" value="Ribonuclease H-like superfamily/Ribonuclease H"/>
    <property type="match status" value="2"/>
</dbReference>
<dbReference type="InterPro" id="IPR050951">
    <property type="entry name" value="Retrovirus_Pol_polyprotein"/>
</dbReference>
<name>A0ABR3L8Y5_9TELE</name>
<organism evidence="5 6">
    <name type="scientific">Cirrhinus molitorella</name>
    <name type="common">mud carp</name>
    <dbReference type="NCBI Taxonomy" id="172907"/>
    <lineage>
        <taxon>Eukaryota</taxon>
        <taxon>Metazoa</taxon>
        <taxon>Chordata</taxon>
        <taxon>Craniata</taxon>
        <taxon>Vertebrata</taxon>
        <taxon>Euteleostomi</taxon>
        <taxon>Actinopterygii</taxon>
        <taxon>Neopterygii</taxon>
        <taxon>Teleostei</taxon>
        <taxon>Ostariophysi</taxon>
        <taxon>Cypriniformes</taxon>
        <taxon>Cyprinidae</taxon>
        <taxon>Labeoninae</taxon>
        <taxon>Labeonini</taxon>
        <taxon>Cirrhinus</taxon>
    </lineage>
</organism>
<dbReference type="PROSITE" id="PS50878">
    <property type="entry name" value="RT_POL"/>
    <property type="match status" value="1"/>
</dbReference>
<dbReference type="Pfam" id="PF17921">
    <property type="entry name" value="Integrase_H2C2"/>
    <property type="match status" value="1"/>
</dbReference>
<proteinExistence type="predicted"/>
<dbReference type="PANTHER" id="PTHR37984">
    <property type="entry name" value="PROTEIN CBG26694"/>
    <property type="match status" value="1"/>
</dbReference>
<comment type="caution">
    <text evidence="5">The sequence shown here is derived from an EMBL/GenBank/DDBJ whole genome shotgun (WGS) entry which is preliminary data.</text>
</comment>
<dbReference type="InterPro" id="IPR000477">
    <property type="entry name" value="RT_dom"/>
</dbReference>
<dbReference type="InterPro" id="IPR036397">
    <property type="entry name" value="RNaseH_sf"/>
</dbReference>
<feature type="domain" description="Integrase catalytic" evidence="4">
    <location>
        <begin position="430"/>
        <end position="592"/>
    </location>
</feature>